<reference evidence="1" key="1">
    <citation type="journal article" date="2023" name="Insect Mol. Biol.">
        <title>Genome sequencing provides insights into the evolution of gene families encoding plant cell wall-degrading enzymes in longhorned beetles.</title>
        <authorList>
            <person name="Shin N.R."/>
            <person name="Okamura Y."/>
            <person name="Kirsch R."/>
            <person name="Pauchet Y."/>
        </authorList>
    </citation>
    <scope>NUCLEOTIDE SEQUENCE</scope>
    <source>
        <strain evidence="1">RBIC_L_NR</strain>
    </source>
</reference>
<dbReference type="Gene3D" id="3.30.420.10">
    <property type="entry name" value="Ribonuclease H-like superfamily/Ribonuclease H"/>
    <property type="match status" value="1"/>
</dbReference>
<dbReference type="GO" id="GO:0003676">
    <property type="term" value="F:nucleic acid binding"/>
    <property type="evidence" value="ECO:0007669"/>
    <property type="project" value="InterPro"/>
</dbReference>
<comment type="caution">
    <text evidence="1">The sequence shown here is derived from an EMBL/GenBank/DDBJ whole genome shotgun (WGS) entry which is preliminary data.</text>
</comment>
<dbReference type="Proteomes" id="UP001162156">
    <property type="component" value="Unassembled WGS sequence"/>
</dbReference>
<name>A0AAV8XAR9_9CUCU</name>
<evidence type="ECO:0000313" key="1">
    <source>
        <dbReference type="EMBL" id="KAJ8935516.1"/>
    </source>
</evidence>
<gene>
    <name evidence="1" type="ORF">NQ314_012760</name>
</gene>
<protein>
    <submittedName>
        <fullName evidence="1">Uncharacterized protein</fullName>
    </submittedName>
</protein>
<dbReference type="InterPro" id="IPR036397">
    <property type="entry name" value="RNaseH_sf"/>
</dbReference>
<proteinExistence type="predicted"/>
<organism evidence="1 2">
    <name type="scientific">Rhamnusium bicolor</name>
    <dbReference type="NCBI Taxonomy" id="1586634"/>
    <lineage>
        <taxon>Eukaryota</taxon>
        <taxon>Metazoa</taxon>
        <taxon>Ecdysozoa</taxon>
        <taxon>Arthropoda</taxon>
        <taxon>Hexapoda</taxon>
        <taxon>Insecta</taxon>
        <taxon>Pterygota</taxon>
        <taxon>Neoptera</taxon>
        <taxon>Endopterygota</taxon>
        <taxon>Coleoptera</taxon>
        <taxon>Polyphaga</taxon>
        <taxon>Cucujiformia</taxon>
        <taxon>Chrysomeloidea</taxon>
        <taxon>Cerambycidae</taxon>
        <taxon>Lepturinae</taxon>
        <taxon>Rhagiini</taxon>
        <taxon>Rhamnusium</taxon>
    </lineage>
</organism>
<accession>A0AAV8XAR9</accession>
<keyword evidence="2" id="KW-1185">Reference proteome</keyword>
<sequence>MKMRWLQSEDLAYHHGGAAARRYKLAQDEEMVNWLRRNPCDLAVTACHETQFSALAWTARRRIKQSNISDSAARMTGLSDRHKKERLLFANNFIDKDDDFWLNIIFSAEKVFQSYYDGLLRDTDHEIPSLKKDVPRQ</sequence>
<dbReference type="EMBL" id="JANEYF010003566">
    <property type="protein sequence ID" value="KAJ8935516.1"/>
    <property type="molecule type" value="Genomic_DNA"/>
</dbReference>
<dbReference type="AlphaFoldDB" id="A0AAV8XAR9"/>
<evidence type="ECO:0000313" key="2">
    <source>
        <dbReference type="Proteomes" id="UP001162156"/>
    </source>
</evidence>